<evidence type="ECO:0000313" key="2">
    <source>
        <dbReference type="Proteomes" id="UP000326380"/>
    </source>
</evidence>
<protein>
    <submittedName>
        <fullName evidence="1">DUF4199 domain-containing protein</fullName>
    </submittedName>
</protein>
<dbReference type="InterPro" id="IPR025250">
    <property type="entry name" value="DUF4199"/>
</dbReference>
<evidence type="ECO:0000313" key="1">
    <source>
        <dbReference type="EMBL" id="KAA9327004.1"/>
    </source>
</evidence>
<dbReference type="Pfam" id="PF13858">
    <property type="entry name" value="DUF4199"/>
    <property type="match status" value="1"/>
</dbReference>
<keyword evidence="2" id="KW-1185">Reference proteome</keyword>
<gene>
    <name evidence="1" type="ORF">F0P96_17285</name>
</gene>
<name>A0A7L5A107_9BACT</name>
<dbReference type="Gene3D" id="1.10.1760.20">
    <property type="match status" value="1"/>
</dbReference>
<comment type="caution">
    <text evidence="1">The sequence shown here is derived from an EMBL/GenBank/DDBJ whole genome shotgun (WGS) entry which is preliminary data.</text>
</comment>
<dbReference type="RefSeq" id="WP_151080187.1">
    <property type="nucleotide sequence ID" value="NZ_CP047647.1"/>
</dbReference>
<dbReference type="EMBL" id="VTWU01000007">
    <property type="protein sequence ID" value="KAA9327004.1"/>
    <property type="molecule type" value="Genomic_DNA"/>
</dbReference>
<dbReference type="Proteomes" id="UP000326380">
    <property type="component" value="Unassembled WGS sequence"/>
</dbReference>
<reference evidence="1 2" key="1">
    <citation type="submission" date="2019-09" db="EMBL/GenBank/DDBJ databases">
        <title>Genome sequence of Hymenobacter sp. M3.</title>
        <authorList>
            <person name="Srinivasan S."/>
        </authorList>
    </citation>
    <scope>NUCLEOTIDE SEQUENCE [LARGE SCALE GENOMIC DNA]</scope>
    <source>
        <strain evidence="1 2">M3</strain>
    </source>
</reference>
<accession>A0A7L5A107</accession>
<sequence>MENTTTPAVTPSSVGIRYGVLLGIVSIIFSLLLFMTNSDQSPLRWAGLLISVAAIWLAHGYFKKHNGGFMSFGQGLTIGLVMSVVSGVLSSIFSYIYMTFIDPSYMERLMEKTRTEMEAKGTMSDEQIDQAMSMMNKFSGGPMTLVFGILGALIIGLLISLIVSAITKHNRPEFE</sequence>
<proteinExistence type="predicted"/>
<organism evidence="1 2">
    <name type="scientific">Hymenobacter busanensis</name>
    <dbReference type="NCBI Taxonomy" id="2607656"/>
    <lineage>
        <taxon>Bacteria</taxon>
        <taxon>Pseudomonadati</taxon>
        <taxon>Bacteroidota</taxon>
        <taxon>Cytophagia</taxon>
        <taxon>Cytophagales</taxon>
        <taxon>Hymenobacteraceae</taxon>
        <taxon>Hymenobacter</taxon>
    </lineage>
</organism>
<dbReference type="AlphaFoldDB" id="A0A7L5A107"/>